<evidence type="ECO:0000313" key="5">
    <source>
        <dbReference type="Proteomes" id="UP001600888"/>
    </source>
</evidence>
<dbReference type="InterPro" id="IPR036873">
    <property type="entry name" value="Rhodanese-like_dom_sf"/>
</dbReference>
<keyword evidence="5" id="KW-1185">Reference proteome</keyword>
<evidence type="ECO:0000256" key="1">
    <source>
        <dbReference type="ARBA" id="ARBA00022695"/>
    </source>
</evidence>
<dbReference type="Pfam" id="PF00899">
    <property type="entry name" value="ThiF"/>
    <property type="match status" value="1"/>
</dbReference>
<reference evidence="4 5" key="1">
    <citation type="submission" date="2024-03" db="EMBL/GenBank/DDBJ databases">
        <title>A high-quality draft genome sequence of Diaporthe vaccinii, a causative agent of upright dieback and viscid rot disease in cranberry plants.</title>
        <authorList>
            <person name="Sarrasin M."/>
            <person name="Lang B.F."/>
            <person name="Burger G."/>
        </authorList>
    </citation>
    <scope>NUCLEOTIDE SEQUENCE [LARGE SCALE GENOMIC DNA]</scope>
    <source>
        <strain evidence="4 5">IS7</strain>
    </source>
</reference>
<organism evidence="4 5">
    <name type="scientific">Diaporthe vaccinii</name>
    <dbReference type="NCBI Taxonomy" id="105482"/>
    <lineage>
        <taxon>Eukaryota</taxon>
        <taxon>Fungi</taxon>
        <taxon>Dikarya</taxon>
        <taxon>Ascomycota</taxon>
        <taxon>Pezizomycotina</taxon>
        <taxon>Sordariomycetes</taxon>
        <taxon>Sordariomycetidae</taxon>
        <taxon>Diaporthales</taxon>
        <taxon>Diaporthaceae</taxon>
        <taxon>Diaporthe</taxon>
        <taxon>Diaporthe eres species complex</taxon>
    </lineage>
</organism>
<dbReference type="InterPro" id="IPR000594">
    <property type="entry name" value="ThiF_NAD_FAD-bd"/>
</dbReference>
<dbReference type="PANTHER" id="PTHR10953:SF102">
    <property type="entry name" value="ADENYLYLTRANSFERASE AND SULFURTRANSFERASE MOCS3"/>
    <property type="match status" value="1"/>
</dbReference>
<dbReference type="PROSITE" id="PS50206">
    <property type="entry name" value="RHODANESE_3"/>
    <property type="match status" value="1"/>
</dbReference>
<dbReference type="InterPro" id="IPR045886">
    <property type="entry name" value="ThiF/MoeB/HesA"/>
</dbReference>
<protein>
    <recommendedName>
        <fullName evidence="3">Rhodanese domain-containing protein</fullName>
    </recommendedName>
</protein>
<evidence type="ECO:0000313" key="4">
    <source>
        <dbReference type="EMBL" id="KAL2275577.1"/>
    </source>
</evidence>
<dbReference type="Proteomes" id="UP001600888">
    <property type="component" value="Unassembled WGS sequence"/>
</dbReference>
<sequence>MLKVDSLVAYCKELNPLPEYIPHREHLTPQNAEAIVGAYDLVLDCTDHPTTRYLISDACILLRRPLVSASALRTDGQLIVLNCPPTPQGVFPTPSSTGKAGTTTAPTAPPCYRCIFPKPPPPESVVSCGEGGVLGPVVGVMGVLQALEAIKIVAAGLHLPAAAIPHDAAAAAPLSPTLLLFSGSAVGAPSFRSVRMRDRRRECFACGEGGAARLSLETLRSGSLDYVAFCGGMSGPVKVLEEGERLSARAYQGLLAQERPEEGLDKARHVLLDVREKELFDVSSIQGAVNIPYSKIQSSGRTKRPEGVNGNAAEVELPDWIPPNLPGHAPIYVVCRVGNDSQLVAKQLKDLGLGRGGERFIGDIKGGMRAWKQEVDSTLPFL</sequence>
<dbReference type="SMART" id="SM00450">
    <property type="entry name" value="RHOD"/>
    <property type="match status" value="1"/>
</dbReference>
<keyword evidence="1" id="KW-0808">Transferase</keyword>
<dbReference type="InterPro" id="IPR001763">
    <property type="entry name" value="Rhodanese-like_dom"/>
</dbReference>
<feature type="domain" description="Rhodanese" evidence="3">
    <location>
        <begin position="265"/>
        <end position="380"/>
    </location>
</feature>
<proteinExistence type="predicted"/>
<comment type="caution">
    <text evidence="4">The sequence shown here is derived from an EMBL/GenBank/DDBJ whole genome shotgun (WGS) entry which is preliminary data.</text>
</comment>
<name>A0ABR4DZH4_9PEZI</name>
<dbReference type="PANTHER" id="PTHR10953">
    <property type="entry name" value="UBIQUITIN-ACTIVATING ENZYME E1"/>
    <property type="match status" value="1"/>
</dbReference>
<gene>
    <name evidence="4" type="ORF">FJTKL_01966</name>
</gene>
<dbReference type="InterPro" id="IPR035985">
    <property type="entry name" value="Ubiquitin-activating_enz"/>
</dbReference>
<dbReference type="SUPFAM" id="SSF69572">
    <property type="entry name" value="Activating enzymes of the ubiquitin-like proteins"/>
    <property type="match status" value="1"/>
</dbReference>
<dbReference type="Gene3D" id="3.40.50.720">
    <property type="entry name" value="NAD(P)-binding Rossmann-like Domain"/>
    <property type="match status" value="1"/>
</dbReference>
<comment type="function">
    <text evidence="2">Plays a central role in 2-thiolation of mcm(5)S(2)U at tRNA wobble positions of cytosolic tRNA(Lys), tRNA(Glu) and tRNA(Gln). Also essential during biosynthesis of the molybdenum cofactor. Acts by mediating the C-terminal thiocarboxylation of sulfur carriers urm1 and mocs2a. Its N-terminus first activates urm1 and mocs2a as acyl-adenylates (-COAMP), then the persulfide sulfur on the catalytic cysteine is transferred to urm1 and mocs2a to form thiocarboxylation (-COSH) of their C-terminus. The reaction probably involves hydrogen sulfide that is generated from the persulfide intermediate and that acts as a nucleophile towards urm1 and mocs2a. Subsequently, a transient disulfide bond is formed. Does not use thiosulfate as sulfur donor; nfs1 probably acting as a sulfur donor for thiocarboxylation reactions.</text>
</comment>
<accession>A0ABR4DZH4</accession>
<evidence type="ECO:0000256" key="2">
    <source>
        <dbReference type="ARBA" id="ARBA00043893"/>
    </source>
</evidence>
<dbReference type="EMBL" id="JBAWTH010000130">
    <property type="protein sequence ID" value="KAL2275577.1"/>
    <property type="molecule type" value="Genomic_DNA"/>
</dbReference>
<dbReference type="Gene3D" id="3.40.250.10">
    <property type="entry name" value="Rhodanese-like domain"/>
    <property type="match status" value="1"/>
</dbReference>
<dbReference type="SUPFAM" id="SSF52821">
    <property type="entry name" value="Rhodanese/Cell cycle control phosphatase"/>
    <property type="match status" value="1"/>
</dbReference>
<dbReference type="Pfam" id="PF00581">
    <property type="entry name" value="Rhodanese"/>
    <property type="match status" value="1"/>
</dbReference>
<evidence type="ECO:0000259" key="3">
    <source>
        <dbReference type="PROSITE" id="PS50206"/>
    </source>
</evidence>
<keyword evidence="1" id="KW-0548">Nucleotidyltransferase</keyword>